<dbReference type="AlphaFoldDB" id="A0AA39I063"/>
<sequence length="422" mass="48681">MSSEERPMLEDDEDVMSLCDDKEIMDIDEELKTWDITTADGHAKRYSDFINNPEKRRMLDEIIEECFNAFGKEHDDYYLIKNNKVTLGEYVEITTAAGDLFMTESTLLEIEAPIVICGDIHGQFHDLLRIFLTEGLPNDNISNKQRYLFLGDYVDRGPQSLEVVLLLFCLKVRYPNDFFLLRGNHEYNGINGRQKRTWFYGECVATLGDKANPIFSHTNAIFNCLPVAAIVADRIFCVHGGISPFLTNMNQIRNIKRPCAVPPGGLMEDLLWSDPSRSPNQTDWSVNLRGCSVCYGEKAVNRFLERFDLDFICRAHEVPYEGYEFFFNRKVLNIFSAPMYCMQRENKGAVLKVASDLRCSIQTFVALVEDTRNLEQYKCVVNKTTRLYSEHYKPKEAQKPQDLWDGGAFLWVLNYVDSLMNE</sequence>
<dbReference type="EC" id="3.1.3.16" evidence="8"/>
<feature type="domain" description="Serine/threonine specific protein phosphatases" evidence="9">
    <location>
        <begin position="181"/>
        <end position="186"/>
    </location>
</feature>
<evidence type="ECO:0000313" key="10">
    <source>
        <dbReference type="EMBL" id="KAK0415373.1"/>
    </source>
</evidence>
<protein>
    <recommendedName>
        <fullName evidence="8">Serine/threonine-protein phosphatase</fullName>
        <ecNumber evidence="8">3.1.3.16</ecNumber>
    </recommendedName>
</protein>
<accession>A0AA39I063</accession>
<comment type="cofactor">
    <cofactor evidence="1">
        <name>Mn(2+)</name>
        <dbReference type="ChEBI" id="CHEBI:29035"/>
    </cofactor>
</comment>
<keyword evidence="5" id="KW-0464">Manganese</keyword>
<dbReference type="SUPFAM" id="SSF56300">
    <property type="entry name" value="Metallo-dependent phosphatases"/>
    <property type="match status" value="1"/>
</dbReference>
<dbReference type="GO" id="GO:0046872">
    <property type="term" value="F:metal ion binding"/>
    <property type="evidence" value="ECO:0007669"/>
    <property type="project" value="UniProtKB-KW"/>
</dbReference>
<name>A0AA39I063_9BILA</name>
<dbReference type="SMART" id="SM00156">
    <property type="entry name" value="PP2Ac"/>
    <property type="match status" value="1"/>
</dbReference>
<dbReference type="PANTHER" id="PTHR11668:SF300">
    <property type="entry name" value="SERINE_THREONINE-PROTEIN PHOSPHATASE"/>
    <property type="match status" value="1"/>
</dbReference>
<proteinExistence type="inferred from homology"/>
<dbReference type="PRINTS" id="PR00114">
    <property type="entry name" value="STPHPHTASE"/>
</dbReference>
<dbReference type="InterPro" id="IPR029052">
    <property type="entry name" value="Metallo-depent_PP-like"/>
</dbReference>
<dbReference type="Gene3D" id="3.60.21.10">
    <property type="match status" value="1"/>
</dbReference>
<dbReference type="GO" id="GO:0005737">
    <property type="term" value="C:cytoplasm"/>
    <property type="evidence" value="ECO:0007669"/>
    <property type="project" value="TreeGrafter"/>
</dbReference>
<evidence type="ECO:0000259" key="9">
    <source>
        <dbReference type="PROSITE" id="PS00125"/>
    </source>
</evidence>
<comment type="catalytic activity">
    <reaction evidence="7 8">
        <text>O-phospho-L-threonyl-[protein] + H2O = L-threonyl-[protein] + phosphate</text>
        <dbReference type="Rhea" id="RHEA:47004"/>
        <dbReference type="Rhea" id="RHEA-COMP:11060"/>
        <dbReference type="Rhea" id="RHEA-COMP:11605"/>
        <dbReference type="ChEBI" id="CHEBI:15377"/>
        <dbReference type="ChEBI" id="CHEBI:30013"/>
        <dbReference type="ChEBI" id="CHEBI:43474"/>
        <dbReference type="ChEBI" id="CHEBI:61977"/>
        <dbReference type="EC" id="3.1.3.16"/>
    </reaction>
</comment>
<evidence type="ECO:0000256" key="7">
    <source>
        <dbReference type="ARBA" id="ARBA00048336"/>
    </source>
</evidence>
<dbReference type="InterPro" id="IPR006186">
    <property type="entry name" value="Ser/Thr-sp_prot-phosphatase"/>
</dbReference>
<evidence type="ECO:0000313" key="11">
    <source>
        <dbReference type="Proteomes" id="UP001175271"/>
    </source>
</evidence>
<evidence type="ECO:0000256" key="5">
    <source>
        <dbReference type="ARBA" id="ARBA00023211"/>
    </source>
</evidence>
<evidence type="ECO:0000256" key="4">
    <source>
        <dbReference type="ARBA" id="ARBA00022912"/>
    </source>
</evidence>
<dbReference type="PROSITE" id="PS00125">
    <property type="entry name" value="SER_THR_PHOSPHATASE"/>
    <property type="match status" value="1"/>
</dbReference>
<dbReference type="EMBL" id="JAUCMV010000002">
    <property type="protein sequence ID" value="KAK0415373.1"/>
    <property type="molecule type" value="Genomic_DNA"/>
</dbReference>
<dbReference type="InterPro" id="IPR004843">
    <property type="entry name" value="Calcineurin-like_PHP"/>
</dbReference>
<comment type="caution">
    <text evidence="10">The sequence shown here is derived from an EMBL/GenBank/DDBJ whole genome shotgun (WGS) entry which is preliminary data.</text>
</comment>
<evidence type="ECO:0000256" key="2">
    <source>
        <dbReference type="ARBA" id="ARBA00022723"/>
    </source>
</evidence>
<evidence type="ECO:0000256" key="8">
    <source>
        <dbReference type="RuleBase" id="RU004273"/>
    </source>
</evidence>
<comment type="catalytic activity">
    <reaction evidence="6">
        <text>O-phospho-L-seryl-[protein] + H2O = L-seryl-[protein] + phosphate</text>
        <dbReference type="Rhea" id="RHEA:20629"/>
        <dbReference type="Rhea" id="RHEA-COMP:9863"/>
        <dbReference type="Rhea" id="RHEA-COMP:11604"/>
        <dbReference type="ChEBI" id="CHEBI:15377"/>
        <dbReference type="ChEBI" id="CHEBI:29999"/>
        <dbReference type="ChEBI" id="CHEBI:43474"/>
        <dbReference type="ChEBI" id="CHEBI:83421"/>
        <dbReference type="EC" id="3.1.3.16"/>
    </reaction>
</comment>
<dbReference type="GO" id="GO:0004722">
    <property type="term" value="F:protein serine/threonine phosphatase activity"/>
    <property type="evidence" value="ECO:0007669"/>
    <property type="project" value="UniProtKB-EC"/>
</dbReference>
<keyword evidence="11" id="KW-1185">Reference proteome</keyword>
<dbReference type="Proteomes" id="UP001175271">
    <property type="component" value="Unassembled WGS sequence"/>
</dbReference>
<gene>
    <name evidence="10" type="ORF">QR680_011912</name>
</gene>
<reference evidence="10" key="1">
    <citation type="submission" date="2023-06" db="EMBL/GenBank/DDBJ databases">
        <title>Genomic analysis of the entomopathogenic nematode Steinernema hermaphroditum.</title>
        <authorList>
            <person name="Schwarz E.M."/>
            <person name="Heppert J.K."/>
            <person name="Baniya A."/>
            <person name="Schwartz H.T."/>
            <person name="Tan C.-H."/>
            <person name="Antoshechkin I."/>
            <person name="Sternberg P.W."/>
            <person name="Goodrich-Blair H."/>
            <person name="Dillman A.R."/>
        </authorList>
    </citation>
    <scope>NUCLEOTIDE SEQUENCE</scope>
    <source>
        <strain evidence="10">PS9179</strain>
        <tissue evidence="10">Whole animal</tissue>
    </source>
</reference>
<keyword evidence="3 8" id="KW-0378">Hydrolase</keyword>
<organism evidence="10 11">
    <name type="scientific">Steinernema hermaphroditum</name>
    <dbReference type="NCBI Taxonomy" id="289476"/>
    <lineage>
        <taxon>Eukaryota</taxon>
        <taxon>Metazoa</taxon>
        <taxon>Ecdysozoa</taxon>
        <taxon>Nematoda</taxon>
        <taxon>Chromadorea</taxon>
        <taxon>Rhabditida</taxon>
        <taxon>Tylenchina</taxon>
        <taxon>Panagrolaimomorpha</taxon>
        <taxon>Strongyloidoidea</taxon>
        <taxon>Steinernematidae</taxon>
        <taxon>Steinernema</taxon>
    </lineage>
</organism>
<dbReference type="Pfam" id="PF00149">
    <property type="entry name" value="Metallophos"/>
    <property type="match status" value="1"/>
</dbReference>
<dbReference type="PANTHER" id="PTHR11668">
    <property type="entry name" value="SERINE/THREONINE PROTEIN PHOSPHATASE"/>
    <property type="match status" value="1"/>
</dbReference>
<evidence type="ECO:0000256" key="6">
    <source>
        <dbReference type="ARBA" id="ARBA00047761"/>
    </source>
</evidence>
<keyword evidence="4" id="KW-0904">Protein phosphatase</keyword>
<evidence type="ECO:0000256" key="1">
    <source>
        <dbReference type="ARBA" id="ARBA00001936"/>
    </source>
</evidence>
<evidence type="ECO:0000256" key="3">
    <source>
        <dbReference type="ARBA" id="ARBA00022801"/>
    </source>
</evidence>
<comment type="similarity">
    <text evidence="8">Belongs to the PPP phosphatase family.</text>
</comment>
<dbReference type="InterPro" id="IPR050341">
    <property type="entry name" value="PP1_catalytic_subunit"/>
</dbReference>
<keyword evidence="2" id="KW-0479">Metal-binding</keyword>
<dbReference type="GO" id="GO:0005634">
    <property type="term" value="C:nucleus"/>
    <property type="evidence" value="ECO:0007669"/>
    <property type="project" value="TreeGrafter"/>
</dbReference>